<comment type="catalytic activity">
    <reaction evidence="1">
        <text>L-aspartyl-tRNA(Asn) + L-glutamine + ATP + H2O = L-asparaginyl-tRNA(Asn) + L-glutamate + ADP + phosphate + 2 H(+)</text>
        <dbReference type="Rhea" id="RHEA:14513"/>
        <dbReference type="Rhea" id="RHEA-COMP:9674"/>
        <dbReference type="Rhea" id="RHEA-COMP:9677"/>
        <dbReference type="ChEBI" id="CHEBI:15377"/>
        <dbReference type="ChEBI" id="CHEBI:15378"/>
        <dbReference type="ChEBI" id="CHEBI:29985"/>
        <dbReference type="ChEBI" id="CHEBI:30616"/>
        <dbReference type="ChEBI" id="CHEBI:43474"/>
        <dbReference type="ChEBI" id="CHEBI:58359"/>
        <dbReference type="ChEBI" id="CHEBI:78515"/>
        <dbReference type="ChEBI" id="CHEBI:78516"/>
        <dbReference type="ChEBI" id="CHEBI:456216"/>
    </reaction>
</comment>
<dbReference type="GeneID" id="83640134"/>
<proteinExistence type="inferred from homology"/>
<dbReference type="Gene3D" id="1.10.20.60">
    <property type="entry name" value="Glu-tRNAGln amidotransferase C subunit, N-terminal domain"/>
    <property type="match status" value="1"/>
</dbReference>
<name>A0A1G6RLU4_9GAMM</name>
<comment type="subunit">
    <text evidence="1">Heterotrimer of A, B and C subunits.</text>
</comment>
<dbReference type="EMBL" id="FMZQ01000010">
    <property type="protein sequence ID" value="SDD05622.1"/>
    <property type="molecule type" value="Genomic_DNA"/>
</dbReference>
<dbReference type="InterPro" id="IPR036113">
    <property type="entry name" value="Asp/Glu-ADT_sf_sub_c"/>
</dbReference>
<dbReference type="Pfam" id="PF02686">
    <property type="entry name" value="GatC"/>
    <property type="match status" value="1"/>
</dbReference>
<dbReference type="PANTHER" id="PTHR15004">
    <property type="entry name" value="GLUTAMYL-TRNA(GLN) AMIDOTRANSFERASE SUBUNIT C, MITOCHONDRIAL"/>
    <property type="match status" value="1"/>
</dbReference>
<comment type="catalytic activity">
    <reaction evidence="1">
        <text>L-glutamyl-tRNA(Gln) + L-glutamine + ATP + H2O = L-glutaminyl-tRNA(Gln) + L-glutamate + ADP + phosphate + H(+)</text>
        <dbReference type="Rhea" id="RHEA:17521"/>
        <dbReference type="Rhea" id="RHEA-COMP:9681"/>
        <dbReference type="Rhea" id="RHEA-COMP:9684"/>
        <dbReference type="ChEBI" id="CHEBI:15377"/>
        <dbReference type="ChEBI" id="CHEBI:15378"/>
        <dbReference type="ChEBI" id="CHEBI:29985"/>
        <dbReference type="ChEBI" id="CHEBI:30616"/>
        <dbReference type="ChEBI" id="CHEBI:43474"/>
        <dbReference type="ChEBI" id="CHEBI:58359"/>
        <dbReference type="ChEBI" id="CHEBI:78520"/>
        <dbReference type="ChEBI" id="CHEBI:78521"/>
        <dbReference type="ChEBI" id="CHEBI:456216"/>
    </reaction>
</comment>
<sequence>MALERSEVEKIAHLARLGLNEGDIPQTTETLNSILGLIDQMQAVDTQGIEPLAHPLEATQRLRADVVTESNQRDAYQAIAPAVESGLYLVPKVIE</sequence>
<keyword evidence="1" id="KW-0648">Protein biosynthesis</keyword>
<dbReference type="GO" id="GO:0050566">
    <property type="term" value="F:asparaginyl-tRNA synthase (glutamine-hydrolyzing) activity"/>
    <property type="evidence" value="ECO:0007669"/>
    <property type="project" value="RHEA"/>
</dbReference>
<dbReference type="GO" id="GO:0070681">
    <property type="term" value="P:glutaminyl-tRNAGln biosynthesis via transamidation"/>
    <property type="evidence" value="ECO:0007669"/>
    <property type="project" value="TreeGrafter"/>
</dbReference>
<accession>A0A1G6RLU4</accession>
<dbReference type="Proteomes" id="UP000199467">
    <property type="component" value="Unassembled WGS sequence"/>
</dbReference>
<gene>
    <name evidence="1" type="primary">gatC</name>
    <name evidence="2" type="ORF">SAMN05216576_11035</name>
</gene>
<dbReference type="GO" id="GO:0006450">
    <property type="term" value="P:regulation of translational fidelity"/>
    <property type="evidence" value="ECO:0007669"/>
    <property type="project" value="InterPro"/>
</dbReference>
<evidence type="ECO:0000256" key="1">
    <source>
        <dbReference type="HAMAP-Rule" id="MF_00122"/>
    </source>
</evidence>
<dbReference type="GO" id="GO:0016740">
    <property type="term" value="F:transferase activity"/>
    <property type="evidence" value="ECO:0007669"/>
    <property type="project" value="UniProtKB-KW"/>
</dbReference>
<keyword evidence="1" id="KW-0547">Nucleotide-binding</keyword>
<reference evidence="3" key="1">
    <citation type="submission" date="2016-10" db="EMBL/GenBank/DDBJ databases">
        <authorList>
            <person name="Varghese N."/>
            <person name="Submissions S."/>
        </authorList>
    </citation>
    <scope>NUCLEOTIDE SEQUENCE [LARGE SCALE GENOMIC DNA]</scope>
    <source>
        <strain evidence="3">DSM 26382</strain>
    </source>
</reference>
<keyword evidence="1" id="KW-0436">Ligase</keyword>
<comment type="similarity">
    <text evidence="1">Belongs to the GatC family.</text>
</comment>
<keyword evidence="1" id="KW-0067">ATP-binding</keyword>
<dbReference type="EC" id="6.3.5.-" evidence="1"/>
<comment type="function">
    <text evidence="1">Allows the formation of correctly charged Asn-tRNA(Asn) or Gln-tRNA(Gln) through the transamidation of misacylated Asp-tRNA(Asn) or Glu-tRNA(Gln) in organisms which lack either or both of asparaginyl-tRNA or glutaminyl-tRNA synthetases. The reaction takes place in the presence of glutamine and ATP through an activated phospho-Asp-tRNA(Asn) or phospho-Glu-tRNA(Gln).</text>
</comment>
<dbReference type="GO" id="GO:0005524">
    <property type="term" value="F:ATP binding"/>
    <property type="evidence" value="ECO:0007669"/>
    <property type="project" value="UniProtKB-KW"/>
</dbReference>
<dbReference type="InterPro" id="IPR003837">
    <property type="entry name" value="GatC"/>
</dbReference>
<dbReference type="AlphaFoldDB" id="A0A1G6RLU4"/>
<dbReference type="GO" id="GO:0006412">
    <property type="term" value="P:translation"/>
    <property type="evidence" value="ECO:0007669"/>
    <property type="project" value="UniProtKB-UniRule"/>
</dbReference>
<keyword evidence="3" id="KW-1185">Reference proteome</keyword>
<dbReference type="HAMAP" id="MF_00122">
    <property type="entry name" value="GatC"/>
    <property type="match status" value="1"/>
</dbReference>
<evidence type="ECO:0000313" key="2">
    <source>
        <dbReference type="EMBL" id="SDD05622.1"/>
    </source>
</evidence>
<organism evidence="2 3">
    <name type="scientific">Ectopseudomonas chengduensis</name>
    <dbReference type="NCBI Taxonomy" id="489632"/>
    <lineage>
        <taxon>Bacteria</taxon>
        <taxon>Pseudomonadati</taxon>
        <taxon>Pseudomonadota</taxon>
        <taxon>Gammaproteobacteria</taxon>
        <taxon>Pseudomonadales</taxon>
        <taxon>Pseudomonadaceae</taxon>
        <taxon>Ectopseudomonas</taxon>
    </lineage>
</organism>
<dbReference type="RefSeq" id="WP_021488054.1">
    <property type="nucleotide sequence ID" value="NZ_FMZQ01000010.1"/>
</dbReference>
<dbReference type="SUPFAM" id="SSF141000">
    <property type="entry name" value="Glu-tRNAGln amidotransferase C subunit"/>
    <property type="match status" value="1"/>
</dbReference>
<dbReference type="GO" id="GO:0050567">
    <property type="term" value="F:glutaminyl-tRNA synthase (glutamine-hydrolyzing) activity"/>
    <property type="evidence" value="ECO:0007669"/>
    <property type="project" value="UniProtKB-UniRule"/>
</dbReference>
<dbReference type="PANTHER" id="PTHR15004:SF0">
    <property type="entry name" value="GLUTAMYL-TRNA(GLN) AMIDOTRANSFERASE SUBUNIT C, MITOCHONDRIAL"/>
    <property type="match status" value="1"/>
</dbReference>
<dbReference type="NCBIfam" id="TIGR00135">
    <property type="entry name" value="gatC"/>
    <property type="match status" value="1"/>
</dbReference>
<protein>
    <recommendedName>
        <fullName evidence="1">Aspartyl/glutamyl-tRNA(Asn/Gln) amidotransferase subunit C</fullName>
        <shortName evidence="1">Asp/Glu-ADT subunit C</shortName>
        <ecNumber evidence="1">6.3.5.-</ecNumber>
    </recommendedName>
</protein>
<evidence type="ECO:0000313" key="3">
    <source>
        <dbReference type="Proteomes" id="UP000199467"/>
    </source>
</evidence>
<keyword evidence="2" id="KW-0808">Transferase</keyword>